<protein>
    <recommendedName>
        <fullName evidence="1">Transketolase-like C-terminal domain-containing protein</fullName>
    </recommendedName>
</protein>
<dbReference type="PANTHER" id="PTHR43825">
    <property type="entry name" value="PYRUVATE DEHYDROGENASE E1 COMPONENT"/>
    <property type="match status" value="1"/>
</dbReference>
<gene>
    <name evidence="2" type="ORF">QP177_07540</name>
</gene>
<dbReference type="InterPro" id="IPR051157">
    <property type="entry name" value="PDH/Transketolase"/>
</dbReference>
<proteinExistence type="predicted"/>
<comment type="caution">
    <text evidence="2">The sequence shown here is derived from an EMBL/GenBank/DDBJ whole genome shotgun (WGS) entry which is preliminary data.</text>
</comment>
<accession>A0ABD4ZC99</accession>
<dbReference type="PANTHER" id="PTHR43825:SF3">
    <property type="entry name" value="PYRUVATE DEHYDROGENASE E1 COMPONENT"/>
    <property type="match status" value="1"/>
</dbReference>
<evidence type="ECO:0000313" key="2">
    <source>
        <dbReference type="EMBL" id="MDK6696398.1"/>
    </source>
</evidence>
<feature type="non-terminal residue" evidence="2">
    <location>
        <position position="1"/>
    </location>
</feature>
<evidence type="ECO:0000259" key="1">
    <source>
        <dbReference type="Pfam" id="PF22613"/>
    </source>
</evidence>
<dbReference type="Gene3D" id="3.40.50.920">
    <property type="match status" value="1"/>
</dbReference>
<dbReference type="EMBL" id="JASOGJ010000187">
    <property type="protein sequence ID" value="MDK6696398.1"/>
    <property type="molecule type" value="Genomic_DNA"/>
</dbReference>
<dbReference type="InterPro" id="IPR055152">
    <property type="entry name" value="Transketolase-like_C_2"/>
</dbReference>
<feature type="domain" description="Transketolase-like C-terminal" evidence="1">
    <location>
        <begin position="2"/>
        <end position="59"/>
    </location>
</feature>
<reference evidence="2 3" key="1">
    <citation type="submission" date="2023-05" db="EMBL/GenBank/DDBJ databases">
        <title>Cataloging the Phylogenetic Diversity of Human Bladder Bacteria.</title>
        <authorList>
            <person name="Du J."/>
        </authorList>
    </citation>
    <scope>NUCLEOTIDE SEQUENCE [LARGE SCALE GENOMIC DNA]</scope>
    <source>
        <strain evidence="2 3">UMB9230</strain>
    </source>
</reference>
<evidence type="ECO:0000313" key="3">
    <source>
        <dbReference type="Proteomes" id="UP001240561"/>
    </source>
</evidence>
<dbReference type="AlphaFoldDB" id="A0ABD4ZC99"/>
<dbReference type="Proteomes" id="UP001240561">
    <property type="component" value="Unassembled WGS sequence"/>
</dbReference>
<sequence length="78" mass="8744">PYIAQVMNDAPAVAATDYMKLFAEQVRAFIPAQSYHVLGTDGFGRSDSRENLREHFEVDARYVVVAALHELAKQGKFD</sequence>
<organism evidence="2 3">
    <name type="scientific">Gardnerella vaginalis</name>
    <dbReference type="NCBI Taxonomy" id="2702"/>
    <lineage>
        <taxon>Bacteria</taxon>
        <taxon>Bacillati</taxon>
        <taxon>Actinomycetota</taxon>
        <taxon>Actinomycetes</taxon>
        <taxon>Bifidobacteriales</taxon>
        <taxon>Bifidobacteriaceae</taxon>
        <taxon>Gardnerella</taxon>
    </lineage>
</organism>
<name>A0ABD4ZC99_GARVA</name>
<feature type="non-terminal residue" evidence="2">
    <location>
        <position position="78"/>
    </location>
</feature>
<dbReference type="Pfam" id="PF22613">
    <property type="entry name" value="Transketolase_C_1"/>
    <property type="match status" value="1"/>
</dbReference>
<dbReference type="InterPro" id="IPR009014">
    <property type="entry name" value="Transketo_C/PFOR_II"/>
</dbReference>
<dbReference type="SUPFAM" id="SSF52922">
    <property type="entry name" value="TK C-terminal domain-like"/>
    <property type="match status" value="1"/>
</dbReference>